<gene>
    <name evidence="1" type="ORF">BN9_068820</name>
</gene>
<accession>A0A024GGH6</accession>
<organism evidence="1 2">
    <name type="scientific">Albugo candida</name>
    <dbReference type="NCBI Taxonomy" id="65357"/>
    <lineage>
        <taxon>Eukaryota</taxon>
        <taxon>Sar</taxon>
        <taxon>Stramenopiles</taxon>
        <taxon>Oomycota</taxon>
        <taxon>Peronosporomycetes</taxon>
        <taxon>Albuginales</taxon>
        <taxon>Albuginaceae</taxon>
        <taxon>Albugo</taxon>
    </lineage>
</organism>
<name>A0A024GGH6_9STRA</name>
<sequence>MLSTFGRGFKKRQSRRKATASIVWRNSFYIFKIFNCNSIGYQFKHVERLFRFFFFSLDVPSRSLCSCSKRGPPNQRFGSEKSSIQFVACCRHIYYQRNRITHYSITSYAATNAFTYFCVNVHNGFSVAIFHSIKRTLSHVTAKRTKDPT</sequence>
<dbReference type="EMBL" id="CAIX01000113">
    <property type="protein sequence ID" value="CCI45972.1"/>
    <property type="molecule type" value="Genomic_DNA"/>
</dbReference>
<dbReference type="InParanoid" id="A0A024GGH6"/>
<comment type="caution">
    <text evidence="1">The sequence shown here is derived from an EMBL/GenBank/DDBJ whole genome shotgun (WGS) entry which is preliminary data.</text>
</comment>
<proteinExistence type="predicted"/>
<protein>
    <submittedName>
        <fullName evidence="1">Uncharacterized protein</fullName>
    </submittedName>
</protein>
<keyword evidence="2" id="KW-1185">Reference proteome</keyword>
<evidence type="ECO:0000313" key="2">
    <source>
        <dbReference type="Proteomes" id="UP000053237"/>
    </source>
</evidence>
<reference evidence="1 2" key="1">
    <citation type="submission" date="2012-05" db="EMBL/GenBank/DDBJ databases">
        <title>Recombination and specialization in a pathogen metapopulation.</title>
        <authorList>
            <person name="Gardiner A."/>
            <person name="Kemen E."/>
            <person name="Schultz-Larsen T."/>
            <person name="MacLean D."/>
            <person name="Van Oosterhout C."/>
            <person name="Jones J.D.G."/>
        </authorList>
    </citation>
    <scope>NUCLEOTIDE SEQUENCE [LARGE SCALE GENOMIC DNA]</scope>
    <source>
        <strain evidence="1 2">Ac Nc2</strain>
    </source>
</reference>
<dbReference type="Proteomes" id="UP000053237">
    <property type="component" value="Unassembled WGS sequence"/>
</dbReference>
<dbReference type="AlphaFoldDB" id="A0A024GGH6"/>
<evidence type="ECO:0000313" key="1">
    <source>
        <dbReference type="EMBL" id="CCI45972.1"/>
    </source>
</evidence>